<name>A0A927GUS3_9GAMM</name>
<sequence length="163" mass="18819">MKLPLPVLNFLKRRAADISARTPSKVIGVEYLTRWHVLPKNPLFNVYLHHVQGNDPDTHLHDHPWLFNCSIVLRGEIDETLPKRHRVLKEGTVTGRMSRAPHRLDLRSNDSLTLFLTGPKIRRWGFYTEKGWVDSDQYLRQGGDGRAVNTQYLSDNAAERITN</sequence>
<protein>
    <submittedName>
        <fullName evidence="1">Uncharacterized protein</fullName>
    </submittedName>
</protein>
<keyword evidence="2" id="KW-1185">Reference proteome</keyword>
<dbReference type="InterPro" id="IPR011051">
    <property type="entry name" value="RmlC_Cupin_sf"/>
</dbReference>
<evidence type="ECO:0000313" key="1">
    <source>
        <dbReference type="EMBL" id="MBD2857896.1"/>
    </source>
</evidence>
<proteinExistence type="predicted"/>
<dbReference type="RefSeq" id="WP_190762162.1">
    <property type="nucleotide sequence ID" value="NZ_JACXLD010000001.1"/>
</dbReference>
<organism evidence="1 2">
    <name type="scientific">Spongiibacter pelagi</name>
    <dbReference type="NCBI Taxonomy" id="2760804"/>
    <lineage>
        <taxon>Bacteria</taxon>
        <taxon>Pseudomonadati</taxon>
        <taxon>Pseudomonadota</taxon>
        <taxon>Gammaproteobacteria</taxon>
        <taxon>Cellvibrionales</taxon>
        <taxon>Spongiibacteraceae</taxon>
        <taxon>Spongiibacter</taxon>
    </lineage>
</organism>
<comment type="caution">
    <text evidence="1">The sequence shown here is derived from an EMBL/GenBank/DDBJ whole genome shotgun (WGS) entry which is preliminary data.</text>
</comment>
<dbReference type="EMBL" id="JACXLD010000001">
    <property type="protein sequence ID" value="MBD2857896.1"/>
    <property type="molecule type" value="Genomic_DNA"/>
</dbReference>
<dbReference type="AlphaFoldDB" id="A0A927GUS3"/>
<accession>A0A927GUS3</accession>
<gene>
    <name evidence="1" type="ORF">IB286_02675</name>
</gene>
<dbReference type="SUPFAM" id="SSF51182">
    <property type="entry name" value="RmlC-like cupins"/>
    <property type="match status" value="1"/>
</dbReference>
<evidence type="ECO:0000313" key="2">
    <source>
        <dbReference type="Proteomes" id="UP000610558"/>
    </source>
</evidence>
<reference evidence="1" key="1">
    <citation type="submission" date="2020-09" db="EMBL/GenBank/DDBJ databases">
        <authorList>
            <person name="Yoon J.-W."/>
        </authorList>
    </citation>
    <scope>NUCLEOTIDE SEQUENCE</scope>
    <source>
        <strain evidence="1">KMU-158</strain>
    </source>
</reference>
<dbReference type="Proteomes" id="UP000610558">
    <property type="component" value="Unassembled WGS sequence"/>
</dbReference>